<dbReference type="GO" id="GO:0004519">
    <property type="term" value="F:endonuclease activity"/>
    <property type="evidence" value="ECO:0007669"/>
    <property type="project" value="UniProtKB-KW"/>
</dbReference>
<protein>
    <submittedName>
        <fullName evidence="3">Endonuclease/exonuclease/phosphatase family protein</fullName>
    </submittedName>
</protein>
<dbReference type="Gene3D" id="3.60.10.10">
    <property type="entry name" value="Endonuclease/exonuclease/phosphatase"/>
    <property type="match status" value="1"/>
</dbReference>
<keyword evidence="1" id="KW-0812">Transmembrane</keyword>
<sequence length="392" mass="44124">MEDYGYYRQRSRERRTRQGGGGLALRVADGVMAVVTAVCSLLLIGAMTARFVSPERMWWPALLGLIFPVLYAAGIVCCLWWVVRWKRVAIAVAVLLLFGLKPAGAYWQPDLRKHYGEEAPSKSDIVVMSYNVKGFDKQFATEEQTTRQLIADLANDNCVDILCCQEFAGDVSDPEIRPMLPDLPYFRVVPYDCDSERTVYGGLAVFSRYPIVGWKALPARDEDRLFSMWADVKIGRDTVRVFNNHLNSTYLGSSDVDYLSSFRFVSAEGRKARVGDIVRKLRDSYRKRAPQAEAIAEAIAESPYPVIVCGDFNDTPASYAYRTVRGKRLRDSFITKGRGLQGTYDGFFNMFRIDYILTDREGIEVLGYYPFDVLYSDHMPVAAAVALTGADA</sequence>
<keyword evidence="3" id="KW-0255">Endonuclease</keyword>
<dbReference type="GO" id="GO:0016020">
    <property type="term" value="C:membrane"/>
    <property type="evidence" value="ECO:0007669"/>
    <property type="project" value="GOC"/>
</dbReference>
<evidence type="ECO:0000313" key="4">
    <source>
        <dbReference type="Proteomes" id="UP000824014"/>
    </source>
</evidence>
<dbReference type="GO" id="GO:0006506">
    <property type="term" value="P:GPI anchor biosynthetic process"/>
    <property type="evidence" value="ECO:0007669"/>
    <property type="project" value="TreeGrafter"/>
</dbReference>
<keyword evidence="1" id="KW-1133">Transmembrane helix</keyword>
<name>A0A9D2DEY4_9BACT</name>
<proteinExistence type="predicted"/>
<evidence type="ECO:0000256" key="1">
    <source>
        <dbReference type="SAM" id="Phobius"/>
    </source>
</evidence>
<feature type="transmembrane region" description="Helical" evidence="1">
    <location>
        <begin position="21"/>
        <end position="46"/>
    </location>
</feature>
<dbReference type="InterPro" id="IPR005135">
    <property type="entry name" value="Endo/exonuclease/phosphatase"/>
</dbReference>
<dbReference type="AlphaFoldDB" id="A0A9D2DEY4"/>
<dbReference type="PANTHER" id="PTHR14859">
    <property type="entry name" value="CALCOFLUOR WHITE HYPERSENSITIVE PROTEIN PRECURSOR"/>
    <property type="match status" value="1"/>
</dbReference>
<dbReference type="Proteomes" id="UP000824014">
    <property type="component" value="Unassembled WGS sequence"/>
</dbReference>
<reference evidence="3" key="2">
    <citation type="submission" date="2021-04" db="EMBL/GenBank/DDBJ databases">
        <authorList>
            <person name="Gilroy R."/>
        </authorList>
    </citation>
    <scope>NUCLEOTIDE SEQUENCE</scope>
    <source>
        <strain evidence="3">ChiHjej11B10-19426</strain>
    </source>
</reference>
<comment type="caution">
    <text evidence="3">The sequence shown here is derived from an EMBL/GenBank/DDBJ whole genome shotgun (WGS) entry which is preliminary data.</text>
</comment>
<organism evidence="3 4">
    <name type="scientific">Candidatus Tidjanibacter faecipullorum</name>
    <dbReference type="NCBI Taxonomy" id="2838766"/>
    <lineage>
        <taxon>Bacteria</taxon>
        <taxon>Pseudomonadati</taxon>
        <taxon>Bacteroidota</taxon>
        <taxon>Bacteroidia</taxon>
        <taxon>Bacteroidales</taxon>
        <taxon>Rikenellaceae</taxon>
        <taxon>Tidjanibacter</taxon>
    </lineage>
</organism>
<feature type="transmembrane region" description="Helical" evidence="1">
    <location>
        <begin position="58"/>
        <end position="81"/>
    </location>
</feature>
<feature type="transmembrane region" description="Helical" evidence="1">
    <location>
        <begin position="88"/>
        <end position="107"/>
    </location>
</feature>
<dbReference type="EMBL" id="DXCC01000028">
    <property type="protein sequence ID" value="HIZ15731.1"/>
    <property type="molecule type" value="Genomic_DNA"/>
</dbReference>
<keyword evidence="3" id="KW-0540">Nuclease</keyword>
<dbReference type="SUPFAM" id="SSF56219">
    <property type="entry name" value="DNase I-like"/>
    <property type="match status" value="1"/>
</dbReference>
<dbReference type="PANTHER" id="PTHR14859:SF15">
    <property type="entry name" value="ENDONUCLEASE_EXONUCLEASE_PHOSPHATASE DOMAIN-CONTAINING PROTEIN"/>
    <property type="match status" value="1"/>
</dbReference>
<dbReference type="InterPro" id="IPR036691">
    <property type="entry name" value="Endo/exonu/phosph_ase_sf"/>
</dbReference>
<evidence type="ECO:0000259" key="2">
    <source>
        <dbReference type="Pfam" id="PF03372"/>
    </source>
</evidence>
<keyword evidence="1" id="KW-0472">Membrane</keyword>
<reference evidence="3" key="1">
    <citation type="journal article" date="2021" name="PeerJ">
        <title>Extensive microbial diversity within the chicken gut microbiome revealed by metagenomics and culture.</title>
        <authorList>
            <person name="Gilroy R."/>
            <person name="Ravi A."/>
            <person name="Getino M."/>
            <person name="Pursley I."/>
            <person name="Horton D.L."/>
            <person name="Alikhan N.F."/>
            <person name="Baker D."/>
            <person name="Gharbi K."/>
            <person name="Hall N."/>
            <person name="Watson M."/>
            <person name="Adriaenssens E.M."/>
            <person name="Foster-Nyarko E."/>
            <person name="Jarju S."/>
            <person name="Secka A."/>
            <person name="Antonio M."/>
            <person name="Oren A."/>
            <person name="Chaudhuri R.R."/>
            <person name="La Ragione R."/>
            <person name="Hildebrand F."/>
            <person name="Pallen M.J."/>
        </authorList>
    </citation>
    <scope>NUCLEOTIDE SEQUENCE</scope>
    <source>
        <strain evidence="3">ChiHjej11B10-19426</strain>
    </source>
</reference>
<dbReference type="Pfam" id="PF03372">
    <property type="entry name" value="Exo_endo_phos"/>
    <property type="match status" value="1"/>
</dbReference>
<dbReference type="CDD" id="cd09084">
    <property type="entry name" value="EEP-2"/>
    <property type="match status" value="1"/>
</dbReference>
<evidence type="ECO:0000313" key="3">
    <source>
        <dbReference type="EMBL" id="HIZ15731.1"/>
    </source>
</evidence>
<accession>A0A9D2DEY4</accession>
<dbReference type="InterPro" id="IPR051916">
    <property type="entry name" value="GPI-anchor_lipid_remodeler"/>
</dbReference>
<keyword evidence="3" id="KW-0378">Hydrolase</keyword>
<gene>
    <name evidence="3" type="ORF">H9816_07485</name>
</gene>
<feature type="domain" description="Endonuclease/exonuclease/phosphatase" evidence="2">
    <location>
        <begin position="128"/>
        <end position="378"/>
    </location>
</feature>